<keyword evidence="4 6" id="KW-1133">Transmembrane helix</keyword>
<evidence type="ECO:0000313" key="7">
    <source>
        <dbReference type="EMBL" id="OWV31389.1"/>
    </source>
</evidence>
<dbReference type="GO" id="GO:0005886">
    <property type="term" value="C:plasma membrane"/>
    <property type="evidence" value="ECO:0007669"/>
    <property type="project" value="UniProtKB-SubCell"/>
</dbReference>
<dbReference type="PANTHER" id="PTHR30086">
    <property type="entry name" value="ARGININE EXPORTER PROTEIN ARGO"/>
    <property type="match status" value="1"/>
</dbReference>
<dbReference type="InterPro" id="IPR001123">
    <property type="entry name" value="LeuE-type"/>
</dbReference>
<feature type="transmembrane region" description="Helical" evidence="6">
    <location>
        <begin position="192"/>
        <end position="213"/>
    </location>
</feature>
<evidence type="ECO:0000256" key="2">
    <source>
        <dbReference type="ARBA" id="ARBA00022475"/>
    </source>
</evidence>
<organism evidence="7 8">
    <name type="scientific">Halomonas campaniensis</name>
    <dbReference type="NCBI Taxonomy" id="213554"/>
    <lineage>
        <taxon>Bacteria</taxon>
        <taxon>Pseudomonadati</taxon>
        <taxon>Pseudomonadota</taxon>
        <taxon>Gammaproteobacteria</taxon>
        <taxon>Oceanospirillales</taxon>
        <taxon>Halomonadaceae</taxon>
        <taxon>Halomonas</taxon>
    </lineage>
</organism>
<dbReference type="PIRSF" id="PIRSF006324">
    <property type="entry name" value="LeuE"/>
    <property type="match status" value="1"/>
</dbReference>
<dbReference type="RefSeq" id="WP_088698547.1">
    <property type="nucleotide sequence ID" value="NZ_JPUA01000003.1"/>
</dbReference>
<keyword evidence="3 6" id="KW-0812">Transmembrane</keyword>
<evidence type="ECO:0000256" key="6">
    <source>
        <dbReference type="SAM" id="Phobius"/>
    </source>
</evidence>
<keyword evidence="5 6" id="KW-0472">Membrane</keyword>
<comment type="subcellular location">
    <subcellularLocation>
        <location evidence="1">Cell membrane</location>
        <topology evidence="1">Multi-pass membrane protein</topology>
    </subcellularLocation>
</comment>
<feature type="transmembrane region" description="Helical" evidence="6">
    <location>
        <begin position="159"/>
        <end position="180"/>
    </location>
</feature>
<feature type="transmembrane region" description="Helical" evidence="6">
    <location>
        <begin position="45"/>
        <end position="69"/>
    </location>
</feature>
<dbReference type="EMBL" id="JPUA01000003">
    <property type="protein sequence ID" value="OWV31389.1"/>
    <property type="molecule type" value="Genomic_DNA"/>
</dbReference>
<name>A0A246S4P0_9GAMM</name>
<keyword evidence="2" id="KW-1003">Cell membrane</keyword>
<dbReference type="GO" id="GO:0015171">
    <property type="term" value="F:amino acid transmembrane transporter activity"/>
    <property type="evidence" value="ECO:0007669"/>
    <property type="project" value="TreeGrafter"/>
</dbReference>
<dbReference type="PANTHER" id="PTHR30086:SF20">
    <property type="entry name" value="ARGININE EXPORTER PROTEIN ARGO-RELATED"/>
    <property type="match status" value="1"/>
</dbReference>
<dbReference type="Proteomes" id="UP000197334">
    <property type="component" value="Unassembled WGS sequence"/>
</dbReference>
<proteinExistence type="predicted"/>
<evidence type="ECO:0000256" key="4">
    <source>
        <dbReference type="ARBA" id="ARBA00022989"/>
    </source>
</evidence>
<gene>
    <name evidence="7" type="ORF">JI62_01915</name>
</gene>
<dbReference type="OrthoDB" id="9804822at2"/>
<evidence type="ECO:0000256" key="5">
    <source>
        <dbReference type="ARBA" id="ARBA00023136"/>
    </source>
</evidence>
<comment type="caution">
    <text evidence="7">The sequence shown here is derived from an EMBL/GenBank/DDBJ whole genome shotgun (WGS) entry which is preliminary data.</text>
</comment>
<dbReference type="STRING" id="213554.FF32_17735"/>
<dbReference type="AlphaFoldDB" id="A0A246S4P0"/>
<evidence type="ECO:0000256" key="1">
    <source>
        <dbReference type="ARBA" id="ARBA00004651"/>
    </source>
</evidence>
<dbReference type="Pfam" id="PF01810">
    <property type="entry name" value="LysE"/>
    <property type="match status" value="1"/>
</dbReference>
<keyword evidence="8" id="KW-1185">Reference proteome</keyword>
<accession>A0A246S4P0</accession>
<evidence type="ECO:0000313" key="8">
    <source>
        <dbReference type="Proteomes" id="UP000197334"/>
    </source>
</evidence>
<sequence length="218" mass="23440">MIELGFIDAQFISFLVAITLLTISPGVDTLLVIRNTARGGIRDGVTTSLAICCGLFVHATISALGISLILLQSAWAFHMLKLVGAGYLIWLGITSLLAARRGQPLPINGMLQGMPTVSRWQPVKEGFLSNVLNPKTVVFYMAFLPQFIAPGDPALLKSLWLAGVHFIIANIWQISVVMMVGSAGKWLANARFAQVLNAATGSVLVVFGIRLALTQRPV</sequence>
<feature type="transmembrane region" description="Helical" evidence="6">
    <location>
        <begin position="12"/>
        <end position="33"/>
    </location>
</feature>
<evidence type="ECO:0000256" key="3">
    <source>
        <dbReference type="ARBA" id="ARBA00022692"/>
    </source>
</evidence>
<protein>
    <submittedName>
        <fullName evidence="7">Threonine transporter RhtB</fullName>
    </submittedName>
</protein>
<reference evidence="7 8" key="1">
    <citation type="submission" date="2014-08" db="EMBL/GenBank/DDBJ databases">
        <title>Draft genome sequence of a novel L-asparaginase producing marine bacterium, Halomonas campaniensis.</title>
        <authorList>
            <person name="Sundarakrishnan B."/>
            <person name="Moushumi Priya A."/>
            <person name="Raman G."/>
            <person name="Sakthivel N."/>
            <person name="Park S."/>
            <person name="Jayachandran S."/>
        </authorList>
    </citation>
    <scope>NUCLEOTIDE SEQUENCE [LARGE SCALE GENOMIC DNA]</scope>
    <source>
        <strain evidence="7 8">SK03</strain>
    </source>
</reference>
<feature type="transmembrane region" description="Helical" evidence="6">
    <location>
        <begin position="75"/>
        <end position="99"/>
    </location>
</feature>